<evidence type="ECO:0000256" key="3">
    <source>
        <dbReference type="ARBA" id="ARBA00023274"/>
    </source>
</evidence>
<comment type="subunit">
    <text evidence="4">Part of the 50S ribosomal subunit. Contacts protein L29, and trigger factor when it is bound to the ribosome.</text>
</comment>
<evidence type="ECO:0000256" key="2">
    <source>
        <dbReference type="ARBA" id="ARBA00022980"/>
    </source>
</evidence>
<dbReference type="GO" id="GO:1990904">
    <property type="term" value="C:ribonucleoprotein complex"/>
    <property type="evidence" value="ECO:0007669"/>
    <property type="project" value="UniProtKB-KW"/>
</dbReference>
<dbReference type="GO" id="GO:0003735">
    <property type="term" value="F:structural constituent of ribosome"/>
    <property type="evidence" value="ECO:0007669"/>
    <property type="project" value="InterPro"/>
</dbReference>
<proteinExistence type="inferred from homology"/>
<dbReference type="SUPFAM" id="SSF54189">
    <property type="entry name" value="Ribosomal proteins S24e, L23 and L15e"/>
    <property type="match status" value="1"/>
</dbReference>
<keyword evidence="2 4" id="KW-0689">Ribosomal protein</keyword>
<dbReference type="GO" id="GO:0006412">
    <property type="term" value="P:translation"/>
    <property type="evidence" value="ECO:0007669"/>
    <property type="project" value="UniProtKB-UniRule"/>
</dbReference>
<dbReference type="Gene3D" id="3.30.70.330">
    <property type="match status" value="1"/>
</dbReference>
<dbReference type="HAMAP" id="MF_01369_B">
    <property type="entry name" value="Ribosomal_uL23_B"/>
    <property type="match status" value="1"/>
</dbReference>
<dbReference type="PANTHER" id="PTHR11620">
    <property type="entry name" value="60S RIBOSOMAL PROTEIN L23A"/>
    <property type="match status" value="1"/>
</dbReference>
<organism evidence="5 6">
    <name type="scientific">Candidatus Shapirobacteria bacterium CG10_big_fil_rev_8_21_14_0_10_38_14</name>
    <dbReference type="NCBI Taxonomy" id="1974483"/>
    <lineage>
        <taxon>Bacteria</taxon>
        <taxon>Candidatus Shapironibacteriota</taxon>
    </lineage>
</organism>
<comment type="caution">
    <text evidence="5">The sequence shown here is derived from an EMBL/GenBank/DDBJ whole genome shotgun (WGS) entry which is preliminary data.</text>
</comment>
<keyword evidence="3 4" id="KW-0687">Ribonucleoprotein</keyword>
<dbReference type="GO" id="GO:0019843">
    <property type="term" value="F:rRNA binding"/>
    <property type="evidence" value="ECO:0007669"/>
    <property type="project" value="UniProtKB-UniRule"/>
</dbReference>
<dbReference type="EMBL" id="PFEL01000053">
    <property type="protein sequence ID" value="PJE69161.1"/>
    <property type="molecule type" value="Genomic_DNA"/>
</dbReference>
<dbReference type="InterPro" id="IPR013025">
    <property type="entry name" value="Ribosomal_uL23-like"/>
</dbReference>
<evidence type="ECO:0000256" key="4">
    <source>
        <dbReference type="HAMAP-Rule" id="MF_01369"/>
    </source>
</evidence>
<keyword evidence="4" id="KW-0694">RNA-binding</keyword>
<dbReference type="InterPro" id="IPR012677">
    <property type="entry name" value="Nucleotide-bd_a/b_plait_sf"/>
</dbReference>
<evidence type="ECO:0000256" key="1">
    <source>
        <dbReference type="ARBA" id="ARBA00006700"/>
    </source>
</evidence>
<dbReference type="InterPro" id="IPR012678">
    <property type="entry name" value="Ribosomal_uL23/eL15/eS24_sf"/>
</dbReference>
<protein>
    <recommendedName>
        <fullName evidence="4">Large ribosomal subunit protein uL23</fullName>
    </recommendedName>
</protein>
<evidence type="ECO:0000313" key="6">
    <source>
        <dbReference type="Proteomes" id="UP000229500"/>
    </source>
</evidence>
<accession>A0A2M8L5P4</accession>
<name>A0A2M8L5P4_9BACT</name>
<dbReference type="GO" id="GO:0005840">
    <property type="term" value="C:ribosome"/>
    <property type="evidence" value="ECO:0007669"/>
    <property type="project" value="UniProtKB-KW"/>
</dbReference>
<evidence type="ECO:0000313" key="5">
    <source>
        <dbReference type="EMBL" id="PJE69161.1"/>
    </source>
</evidence>
<sequence length="95" mass="10814">MELSDVIKKPVITEKSTALLEQSQYIFQVDRQATKKEVARAVEKFFDKVKVSSVKTVMVKKNAKRIWKKAIVQLVEGKIDILPSAEGRRKKPAKS</sequence>
<reference evidence="6" key="1">
    <citation type="submission" date="2017-09" db="EMBL/GenBank/DDBJ databases">
        <title>Depth-based differentiation of microbial function through sediment-hosted aquifers and enrichment of novel symbionts in the deep terrestrial subsurface.</title>
        <authorList>
            <person name="Probst A.J."/>
            <person name="Ladd B."/>
            <person name="Jarett J.K."/>
            <person name="Geller-Mcgrath D.E."/>
            <person name="Sieber C.M.K."/>
            <person name="Emerson J.B."/>
            <person name="Anantharaman K."/>
            <person name="Thomas B.C."/>
            <person name="Malmstrom R."/>
            <person name="Stieglmeier M."/>
            <person name="Klingl A."/>
            <person name="Woyke T."/>
            <person name="Ryan C.M."/>
            <person name="Banfield J.F."/>
        </authorList>
    </citation>
    <scope>NUCLEOTIDE SEQUENCE [LARGE SCALE GENOMIC DNA]</scope>
</reference>
<dbReference type="Pfam" id="PF00276">
    <property type="entry name" value="Ribosomal_L23"/>
    <property type="match status" value="1"/>
</dbReference>
<gene>
    <name evidence="4 5" type="primary">rplW</name>
    <name evidence="5" type="ORF">COU96_01380</name>
</gene>
<dbReference type="Proteomes" id="UP000229500">
    <property type="component" value="Unassembled WGS sequence"/>
</dbReference>
<dbReference type="AlphaFoldDB" id="A0A2M8L5P4"/>
<keyword evidence="4" id="KW-0699">rRNA-binding</keyword>
<comment type="similarity">
    <text evidence="1 4">Belongs to the universal ribosomal protein uL23 family.</text>
</comment>
<comment type="function">
    <text evidence="4">One of the early assembly proteins it binds 23S rRNA. One of the proteins that surrounds the polypeptide exit tunnel on the outside of the ribosome. Forms the main docking site for trigger factor binding to the ribosome.</text>
</comment>